<name>A0ABX0K2V4_9PROT</name>
<comment type="caution">
    <text evidence="1">The sequence shown here is derived from an EMBL/GenBank/DDBJ whole genome shotgun (WGS) entry which is preliminary data.</text>
</comment>
<sequence>MRDEQEMRDEIRTRMKSRIRFNVATDRIEVIVGEPDELLRWEPINRHTMLQHLPALVVERIWDMFADAAGSGFYAEDRLAGVKFLGLHRVAEHLEKEEGILIKETPMPSSSTLAPMVVSLDTYLAGRGRTTIAEVLKALPTTSEKDLPNSLKEAGWEPRRSATERFWVKVQNR</sequence>
<dbReference type="EMBL" id="WOSY01000012">
    <property type="protein sequence ID" value="NHN89464.1"/>
    <property type="molecule type" value="Genomic_DNA"/>
</dbReference>
<evidence type="ECO:0000313" key="2">
    <source>
        <dbReference type="Proteomes" id="UP000631653"/>
    </source>
</evidence>
<organism evidence="1 2">
    <name type="scientific">Acetobacter conturbans</name>
    <dbReference type="NCBI Taxonomy" id="1737472"/>
    <lineage>
        <taxon>Bacteria</taxon>
        <taxon>Pseudomonadati</taxon>
        <taxon>Pseudomonadota</taxon>
        <taxon>Alphaproteobacteria</taxon>
        <taxon>Acetobacterales</taxon>
        <taxon>Acetobacteraceae</taxon>
        <taxon>Acetobacter</taxon>
    </lineage>
</organism>
<protein>
    <submittedName>
        <fullName evidence="1">Uncharacterized protein</fullName>
    </submittedName>
</protein>
<keyword evidence="2" id="KW-1185">Reference proteome</keyword>
<accession>A0ABX0K2V4</accession>
<gene>
    <name evidence="1" type="ORF">GOB81_12620</name>
</gene>
<proteinExistence type="predicted"/>
<evidence type="ECO:0000313" key="1">
    <source>
        <dbReference type="EMBL" id="NHN89464.1"/>
    </source>
</evidence>
<reference evidence="1 2" key="1">
    <citation type="journal article" date="2020" name="Int. J. Syst. Evol. Microbiol.">
        <title>Novel acetic acid bacteria from cider fermentations: Acetobacter conturbans sp. nov. and Acetobacter fallax sp. nov.</title>
        <authorList>
            <person name="Sombolestani A.S."/>
            <person name="Cleenwerck I."/>
            <person name="Cnockaert M."/>
            <person name="Borremans W."/>
            <person name="Wieme A.D."/>
            <person name="De Vuyst L."/>
            <person name="Vandamme P."/>
        </authorList>
    </citation>
    <scope>NUCLEOTIDE SEQUENCE [LARGE SCALE GENOMIC DNA]</scope>
    <source>
        <strain evidence="1 2">LMG 1627</strain>
    </source>
</reference>
<dbReference type="Proteomes" id="UP000631653">
    <property type="component" value="Unassembled WGS sequence"/>
</dbReference>